<dbReference type="EMBL" id="CP003532">
    <property type="protein sequence ID" value="AFK07956.1"/>
    <property type="molecule type" value="Genomic_DNA"/>
</dbReference>
<dbReference type="KEGG" id="mpg:Theba_2330"/>
<dbReference type="Proteomes" id="UP000002881">
    <property type="component" value="Chromosome"/>
</dbReference>
<gene>
    <name evidence="1" type="ORF">Theba_2330</name>
</gene>
<dbReference type="AlphaFoldDB" id="I2F7Q3"/>
<evidence type="ECO:0000313" key="1">
    <source>
        <dbReference type="EMBL" id="AFK07956.1"/>
    </source>
</evidence>
<keyword evidence="2" id="KW-1185">Reference proteome</keyword>
<accession>I2F7Q3</accession>
<dbReference type="InterPro" id="IPR035958">
    <property type="entry name" value="SecB-like_sf"/>
</dbReference>
<dbReference type="HOGENOM" id="CLU_1712424_0_0_0"/>
<dbReference type="Gene3D" id="3.10.420.10">
    <property type="entry name" value="SecB-like"/>
    <property type="match status" value="1"/>
</dbReference>
<proteinExistence type="predicted"/>
<organism evidence="1 2">
    <name type="scientific">Mesotoga prima MesG1.Ag.4.2</name>
    <dbReference type="NCBI Taxonomy" id="660470"/>
    <lineage>
        <taxon>Bacteria</taxon>
        <taxon>Thermotogati</taxon>
        <taxon>Thermotogota</taxon>
        <taxon>Thermotogae</taxon>
        <taxon>Kosmotogales</taxon>
        <taxon>Kosmotogaceae</taxon>
        <taxon>Mesotoga</taxon>
    </lineage>
</organism>
<name>I2F7Q3_9BACT</name>
<dbReference type="eggNOG" id="ENOG5031384">
    <property type="taxonomic scope" value="Bacteria"/>
</dbReference>
<reference evidence="1 2" key="1">
    <citation type="journal article" date="2012" name="Genome Biol. Evol.">
        <title>Genome Sequence of the Mesophilic Thermotogales Bacterium Mesotoga prima MesG1.Ag.4.2 Reveals the Largest Thermotogales Genome To Date.</title>
        <authorList>
            <person name="Zhaxybayeva O."/>
            <person name="Swithers K.S."/>
            <person name="Foght J."/>
            <person name="Green A.G."/>
            <person name="Bruce D."/>
            <person name="Detter C."/>
            <person name="Han S."/>
            <person name="Teshima H."/>
            <person name="Han J."/>
            <person name="Woyke T."/>
            <person name="Pitluck S."/>
            <person name="Nolan M."/>
            <person name="Ivanova N."/>
            <person name="Pati A."/>
            <person name="Land M.L."/>
            <person name="Dlutek M."/>
            <person name="Doolittle W.F."/>
            <person name="Noll K.M."/>
            <person name="Nesbo C.L."/>
        </authorList>
    </citation>
    <scope>NUCLEOTIDE SEQUENCE [LARGE SCALE GENOMIC DNA]</scope>
    <source>
        <strain evidence="2">mesG1.Ag.4.2</strain>
    </source>
</reference>
<dbReference type="STRING" id="660470.Theba_2330"/>
<sequence>MPEPVNAEFRFLAHRISDFSFTLHEGIKNMSVSLDLDDPELEYRRADNGCLLGLLSLSVKVRGRSGRKIALKLDATIKGRFEAPENMEDKTFEDFCMISGAATLIPLLRATIISFTSQAGMNPPIRIPLINVPQSLSKTALSEKREKNRE</sequence>
<protein>
    <submittedName>
        <fullName evidence="1">Preprotein translocase subunit SecB</fullName>
    </submittedName>
</protein>
<evidence type="ECO:0000313" key="2">
    <source>
        <dbReference type="Proteomes" id="UP000002881"/>
    </source>
</evidence>
<dbReference type="SUPFAM" id="SSF54611">
    <property type="entry name" value="SecB-like"/>
    <property type="match status" value="1"/>
</dbReference>